<dbReference type="Pfam" id="PF00041">
    <property type="entry name" value="fn3"/>
    <property type="match status" value="8"/>
</dbReference>
<dbReference type="InterPro" id="IPR003598">
    <property type="entry name" value="Ig_sub2"/>
</dbReference>
<dbReference type="InterPro" id="IPR007110">
    <property type="entry name" value="Ig-like_dom"/>
</dbReference>
<dbReference type="CDD" id="cd00063">
    <property type="entry name" value="FN3"/>
    <property type="match status" value="9"/>
</dbReference>
<feature type="domain" description="Ig-like" evidence="3">
    <location>
        <begin position="272"/>
        <end position="363"/>
    </location>
</feature>
<dbReference type="PANTHER" id="PTHR14340:SF13">
    <property type="entry name" value="TITIN"/>
    <property type="match status" value="1"/>
</dbReference>
<feature type="domain" description="Fibronectin type-III" evidence="4">
    <location>
        <begin position="764"/>
        <end position="859"/>
    </location>
</feature>
<feature type="domain" description="Ig-like" evidence="3">
    <location>
        <begin position="962"/>
        <end position="1055"/>
    </location>
</feature>
<dbReference type="InterPro" id="IPR013783">
    <property type="entry name" value="Ig-like_fold"/>
</dbReference>
<dbReference type="FunFam" id="2.60.40.10:FF:000900">
    <property type="entry name" value="Titin a"/>
    <property type="match status" value="1"/>
</dbReference>
<dbReference type="GeneTree" id="ENSGT01110000267173"/>
<name>A0A3B3QHU8_9TELE</name>
<dbReference type="Proteomes" id="UP000261540">
    <property type="component" value="Unplaced"/>
</dbReference>
<evidence type="ECO:0008006" key="7">
    <source>
        <dbReference type="Google" id="ProtNLM"/>
    </source>
</evidence>
<feature type="domain" description="Fibronectin type-III" evidence="4">
    <location>
        <begin position="370"/>
        <end position="463"/>
    </location>
</feature>
<dbReference type="FunFam" id="2.60.40.10:FF:000031">
    <property type="entry name" value="Myosin-binding protein C, slow type"/>
    <property type="match status" value="1"/>
</dbReference>
<keyword evidence="2" id="KW-0393">Immunoglobulin domain</keyword>
<dbReference type="Pfam" id="PF07679">
    <property type="entry name" value="I-set"/>
    <property type="match status" value="4"/>
</dbReference>
<dbReference type="GO" id="GO:0031430">
    <property type="term" value="C:M band"/>
    <property type="evidence" value="ECO:0007669"/>
    <property type="project" value="TreeGrafter"/>
</dbReference>
<dbReference type="STRING" id="1676925.ENSPKIP00000004981"/>
<dbReference type="FunFam" id="2.60.40.10:FF:000034">
    <property type="entry name" value="Titin isoform A"/>
    <property type="match status" value="2"/>
</dbReference>
<evidence type="ECO:0000256" key="2">
    <source>
        <dbReference type="ARBA" id="ARBA00023319"/>
    </source>
</evidence>
<dbReference type="InterPro" id="IPR003961">
    <property type="entry name" value="FN3_dom"/>
</dbReference>
<proteinExistence type="predicted"/>
<dbReference type="FunFam" id="2.60.40.10:FF:000135">
    <property type="entry name" value="Titin a"/>
    <property type="match status" value="2"/>
</dbReference>
<feature type="domain" description="Fibronectin type-III" evidence="4">
    <location>
        <begin position="665"/>
        <end position="760"/>
    </location>
</feature>
<dbReference type="SMART" id="SM00408">
    <property type="entry name" value="IGc2"/>
    <property type="match status" value="4"/>
</dbReference>
<feature type="domain" description="Fibronectin type-III" evidence="4">
    <location>
        <begin position="172"/>
        <end position="268"/>
    </location>
</feature>
<evidence type="ECO:0000313" key="6">
    <source>
        <dbReference type="Proteomes" id="UP000261540"/>
    </source>
</evidence>
<dbReference type="AlphaFoldDB" id="A0A3B3QHU8"/>
<feature type="domain" description="Ig-like" evidence="3">
    <location>
        <begin position="1152"/>
        <end position="1256"/>
    </location>
</feature>
<reference evidence="5" key="2">
    <citation type="submission" date="2025-09" db="UniProtKB">
        <authorList>
            <consortium name="Ensembl"/>
        </authorList>
    </citation>
    <scope>IDENTIFICATION</scope>
</reference>
<keyword evidence="1" id="KW-0677">Repeat</keyword>
<dbReference type="FunFam" id="2.60.40.10:FF:000002">
    <property type="entry name" value="Titin a"/>
    <property type="match status" value="3"/>
</dbReference>
<dbReference type="SUPFAM" id="SSF48726">
    <property type="entry name" value="Immunoglobulin"/>
    <property type="match status" value="4"/>
</dbReference>
<dbReference type="InterPro" id="IPR036116">
    <property type="entry name" value="FN3_sf"/>
</dbReference>
<organism evidence="5 6">
    <name type="scientific">Paramormyrops kingsleyae</name>
    <dbReference type="NCBI Taxonomy" id="1676925"/>
    <lineage>
        <taxon>Eukaryota</taxon>
        <taxon>Metazoa</taxon>
        <taxon>Chordata</taxon>
        <taxon>Craniata</taxon>
        <taxon>Vertebrata</taxon>
        <taxon>Euteleostomi</taxon>
        <taxon>Actinopterygii</taxon>
        <taxon>Neopterygii</taxon>
        <taxon>Teleostei</taxon>
        <taxon>Osteoglossocephala</taxon>
        <taxon>Osteoglossomorpha</taxon>
        <taxon>Osteoglossiformes</taxon>
        <taxon>Mormyridae</taxon>
        <taxon>Paramormyrops</taxon>
    </lineage>
</organism>
<feature type="domain" description="Fibronectin type-III" evidence="4">
    <location>
        <begin position="1066"/>
        <end position="1159"/>
    </location>
</feature>
<reference evidence="5" key="1">
    <citation type="submission" date="2025-08" db="UniProtKB">
        <authorList>
            <consortium name="Ensembl"/>
        </authorList>
    </citation>
    <scope>IDENTIFICATION</scope>
</reference>
<dbReference type="Ensembl" id="ENSPKIT00000028973.1">
    <property type="protein sequence ID" value="ENSPKIP00000004981.1"/>
    <property type="gene ID" value="ENSPKIG00000021847.1"/>
</dbReference>
<dbReference type="GO" id="GO:0045214">
    <property type="term" value="P:sarcomere organization"/>
    <property type="evidence" value="ECO:0007669"/>
    <property type="project" value="TreeGrafter"/>
</dbReference>
<dbReference type="InterPro" id="IPR013098">
    <property type="entry name" value="Ig_I-set"/>
</dbReference>
<dbReference type="InterPro" id="IPR036179">
    <property type="entry name" value="Ig-like_dom_sf"/>
</dbReference>
<dbReference type="GO" id="GO:0048738">
    <property type="term" value="P:cardiac muscle tissue development"/>
    <property type="evidence" value="ECO:0007669"/>
    <property type="project" value="TreeGrafter"/>
</dbReference>
<dbReference type="PANTHER" id="PTHR14340">
    <property type="entry name" value="MICROFIBRIL-ASSOCIATED GLYCOPROTEIN 3"/>
    <property type="match status" value="1"/>
</dbReference>
<evidence type="ECO:0000259" key="3">
    <source>
        <dbReference type="PROSITE" id="PS50835"/>
    </source>
</evidence>
<sequence>MSYIVEKKDSKRPWEPWGVMSSESISTQAKIPRLQKGREYIVRIRAENKIGIGAPLESPPTTAKHMFDPPSSPGPPTAYDITENAMTLEWEIPLSDGGSPVSGYIVERREMTGKWIRVNKTPVLDVRYRVSGLFEGNTYEFRVFAENIAGISEPSPVSDPFKATRPITKPGPPSNLKLKDWGKSYADIVWTKPARDGGSPVLGYVVECQKAGTSQWNKINKDELIKQCTFRVPGLIEGTEYRLRVRATNKIGEGEPKELAETVLAKDILVPPEIMVDASCRDHLTVRAGQTITLAARIKGRPDPEITWTKDARVLGRDKRTEMNKNFPFVDLVIREATRADYGKYAIQAKNVSGQAQATIIVNVLDTPGQCRNLKTTYVTKDSCMVSWENPEDNGGTEITNYIIEIRQPSQRTWSVISNDCTKRLIKAPLMENCEYLFRVSAENKCGPGPTTETRTAIMAVDPVEKPGDPENLHIADIGKTFVFLKWKKPDYDGGSRNLSYHVERKPKEAEEWERLHKGAIKETYFMADRCIENQIYQFRVQTKNEGGESNWVNMAEILVKEDVIELQIDVKLEGVLAVKAGDSIKIEAGLKGKPQPEVKWLKENDTGDINKNPRLHVDTGVDFSKFLMTNAKREDSGKYIITATNAIGSCSAHAVLNVLDKPGPVRNLEVSGISVDRCKLTWELPEDDGGCDIMNYILEKCETKRMVWSVHSAAIITNSASVTRLVEGNKYIFRVRAENKMGAGPTVESDAVVAKTQFSRPGPPDPPEVTRVAKEEMTVSWCPPENDGGKTITGYILERKEQHAIRWSPVTKSPIPQTHMNVTNLIPNHEYQFRVKAENEIGLGEPSKPSRAVIAKVALEPPGPPTNLKVIDSTTTSITLRWVKPDSDGGAPIIGYVVEMKHKLLKKAEETWKRCNVAAQLTVTEFTVTSLDEQMEYEFRVSAQNQVGMGNPTSLKEAVSPREILVTPEIDLDANLRKGITVRAGCPIRLFATVRGRPAPKVTWRRMGIDNVVRRARVDLIDTMTFMVIADSTRDDSGKYSLTLTSPAGEKAVFVNVKVLDTPGPVLGLDAVDVTMTSCELTWSPPECDGGSEVTHYIVEKREIDRKTWGTIKNDVKKTSMKISNLIAGTEYYFRVIAVNEYGDGVPCVTPRSYLASDPISKCICFIKCIYYLKMLPVKAGSNVCLEAEVFGKPMPKVTWKRNGEVLKAAEGVEMKQKRYLFQLEMLSVTKKHTGEYTVLAENASGSKTNEISLTILGKKKCI</sequence>
<feature type="domain" description="Fibronectin type-III" evidence="4">
    <location>
        <begin position="72"/>
        <end position="167"/>
    </location>
</feature>
<dbReference type="CDD" id="cd05748">
    <property type="entry name" value="Ig_Titin_like"/>
    <property type="match status" value="1"/>
</dbReference>
<dbReference type="Gene3D" id="2.60.40.10">
    <property type="entry name" value="Immunoglobulins"/>
    <property type="match status" value="13"/>
</dbReference>
<dbReference type="FunFam" id="2.60.40.10:FF:000003">
    <property type="entry name" value="Titin isoform E"/>
    <property type="match status" value="3"/>
</dbReference>
<dbReference type="PROSITE" id="PS50835">
    <property type="entry name" value="IG_LIKE"/>
    <property type="match status" value="3"/>
</dbReference>
<dbReference type="SUPFAM" id="SSF49265">
    <property type="entry name" value="Fibronectin type III"/>
    <property type="match status" value="5"/>
</dbReference>
<dbReference type="SMART" id="SM00060">
    <property type="entry name" value="FN3"/>
    <property type="match status" value="8"/>
</dbReference>
<accession>A0A3B3QHU8</accession>
<dbReference type="SMART" id="SM00409">
    <property type="entry name" value="IG"/>
    <property type="match status" value="4"/>
</dbReference>
<dbReference type="GO" id="GO:0008307">
    <property type="term" value="F:structural constituent of muscle"/>
    <property type="evidence" value="ECO:0007669"/>
    <property type="project" value="TreeGrafter"/>
</dbReference>
<keyword evidence="6" id="KW-1185">Reference proteome</keyword>
<evidence type="ECO:0000256" key="1">
    <source>
        <dbReference type="ARBA" id="ARBA00022737"/>
    </source>
</evidence>
<evidence type="ECO:0000313" key="5">
    <source>
        <dbReference type="Ensembl" id="ENSPKIP00000004981.1"/>
    </source>
</evidence>
<feature type="domain" description="Fibronectin type-III" evidence="4">
    <location>
        <begin position="865"/>
        <end position="964"/>
    </location>
</feature>
<feature type="domain" description="Fibronectin type-III" evidence="4">
    <location>
        <begin position="469"/>
        <end position="563"/>
    </location>
</feature>
<feature type="domain" description="Fibronectin type-III" evidence="4">
    <location>
        <begin position="1"/>
        <end position="66"/>
    </location>
</feature>
<dbReference type="PROSITE" id="PS50853">
    <property type="entry name" value="FN3"/>
    <property type="match status" value="9"/>
</dbReference>
<protein>
    <recommendedName>
        <fullName evidence="7">Titin</fullName>
    </recommendedName>
</protein>
<dbReference type="InterPro" id="IPR003599">
    <property type="entry name" value="Ig_sub"/>
</dbReference>
<evidence type="ECO:0000259" key="4">
    <source>
        <dbReference type="PROSITE" id="PS50853"/>
    </source>
</evidence>
<dbReference type="PRINTS" id="PR00014">
    <property type="entry name" value="FNTYPEIII"/>
</dbReference>